<evidence type="ECO:0000313" key="4">
    <source>
        <dbReference type="Proteomes" id="UP001074726"/>
    </source>
</evidence>
<dbReference type="Proteomes" id="UP001074726">
    <property type="component" value="Unassembled WGS sequence"/>
</dbReference>
<keyword evidence="4" id="KW-1185">Reference proteome</keyword>
<dbReference type="Pfam" id="PF03480">
    <property type="entry name" value="DctP"/>
    <property type="match status" value="1"/>
</dbReference>
<gene>
    <name evidence="3" type="ORF">NYO98_08320</name>
</gene>
<evidence type="ECO:0008006" key="5">
    <source>
        <dbReference type="Google" id="ProtNLM"/>
    </source>
</evidence>
<keyword evidence="1" id="KW-0732">Signal</keyword>
<proteinExistence type="predicted"/>
<comment type="caution">
    <text evidence="3">The sequence shown here is derived from an EMBL/GenBank/DDBJ whole genome shotgun (WGS) entry which is preliminary data.</text>
</comment>
<feature type="region of interest" description="Disordered" evidence="2">
    <location>
        <begin position="23"/>
        <end position="51"/>
    </location>
</feature>
<reference evidence="3" key="1">
    <citation type="submission" date="2022-08" db="EMBL/GenBank/DDBJ databases">
        <title>Genome sequencing of Nocardioides sp. STR2.</title>
        <authorList>
            <person name="So Y."/>
        </authorList>
    </citation>
    <scope>NUCLEOTIDE SEQUENCE</scope>
    <source>
        <strain evidence="3">STR2</strain>
    </source>
</reference>
<dbReference type="EMBL" id="JAPPUX010000002">
    <property type="protein sequence ID" value="MCY4726280.1"/>
    <property type="molecule type" value="Genomic_DNA"/>
</dbReference>
<evidence type="ECO:0000256" key="1">
    <source>
        <dbReference type="ARBA" id="ARBA00022729"/>
    </source>
</evidence>
<organism evidence="3 4">
    <name type="scientific">Nocardioides pini</name>
    <dbReference type="NCBI Taxonomy" id="2975053"/>
    <lineage>
        <taxon>Bacteria</taxon>
        <taxon>Bacillati</taxon>
        <taxon>Actinomycetota</taxon>
        <taxon>Actinomycetes</taxon>
        <taxon>Propionibacteriales</taxon>
        <taxon>Nocardioidaceae</taxon>
        <taxon>Nocardioides</taxon>
    </lineage>
</organism>
<protein>
    <recommendedName>
        <fullName evidence="5">TRAP-type C4-dicarboxylate transport system, substrate-binding protein</fullName>
    </recommendedName>
</protein>
<feature type="compositionally biased region" description="Polar residues" evidence="2">
    <location>
        <begin position="23"/>
        <end position="41"/>
    </location>
</feature>
<dbReference type="InterPro" id="IPR038404">
    <property type="entry name" value="TRAP_DctP_sf"/>
</dbReference>
<dbReference type="InterPro" id="IPR018389">
    <property type="entry name" value="DctP_fam"/>
</dbReference>
<dbReference type="Gene3D" id="3.40.190.170">
    <property type="entry name" value="Bacterial extracellular solute-binding protein, family 7"/>
    <property type="match status" value="1"/>
</dbReference>
<evidence type="ECO:0000256" key="2">
    <source>
        <dbReference type="SAM" id="MobiDB-lite"/>
    </source>
</evidence>
<name>A0ABT4CBD1_9ACTN</name>
<evidence type="ECO:0000313" key="3">
    <source>
        <dbReference type="EMBL" id="MCY4726280.1"/>
    </source>
</evidence>
<accession>A0ABT4CBD1</accession>
<dbReference type="PANTHER" id="PTHR33376:SF2">
    <property type="entry name" value="DICARBOXYLATE-BINDING PERIPLASMIC PROTEIN"/>
    <property type="match status" value="1"/>
</dbReference>
<dbReference type="PANTHER" id="PTHR33376">
    <property type="match status" value="1"/>
</dbReference>
<dbReference type="PROSITE" id="PS51257">
    <property type="entry name" value="PROKAR_LIPOPROTEIN"/>
    <property type="match status" value="1"/>
</dbReference>
<sequence length="492" mass="52504">MDATWHRKLGLLVAVAATLTACSTDPDGSSTDPQSNPSSEGRATPAVKAAPQPVELQLGTGDAEDAPSADQIRWFAKRVEELTDGTITITPLYQAAGSTTRFETAMARKVIAGDLDLAVVASRAWDSVGVRTLSPLQAPLLITSDEAVAEVVTDPMQDDLLAGLPEVGVVGLDMWPEGLRHPFGFASPLNEPRDYAGGLIRAPYSRATRDMFRALDAMTTAGSPDPATQRGAESQYSAAPAGTATANVVFFPKINVLVANAEAEERLTEGQRRALGQAADDTRDWVLDTMPTDDEAARTFCDEGGKIQAASSTQYRAMYKATQPVRDAMAADEVQGPIVEQITRAVADIKPEESLTTCGNSTDAEAAAALNGDYTFIVTAAAARNAGVDDPEVLENGVGKYTAHLEDGTWTLDQVYTKGPNKGTQDRSLGDFTVRGDNMVWYWGHEPGQNVETTFDVLPDGSLEFTGVNSHEGGDWALMAKVHFDHWQRVGG</sequence>
<dbReference type="RefSeq" id="WP_268111123.1">
    <property type="nucleotide sequence ID" value="NZ_JAPPUX010000002.1"/>
</dbReference>